<accession>A0A0F9KIE0</accession>
<organism evidence="1">
    <name type="scientific">marine sediment metagenome</name>
    <dbReference type="NCBI Taxonomy" id="412755"/>
    <lineage>
        <taxon>unclassified sequences</taxon>
        <taxon>metagenomes</taxon>
        <taxon>ecological metagenomes</taxon>
    </lineage>
</organism>
<dbReference type="AlphaFoldDB" id="A0A0F9KIE0"/>
<gene>
    <name evidence="1" type="ORF">LCGC14_1399580</name>
</gene>
<protein>
    <submittedName>
        <fullName evidence="1">Uncharacterized protein</fullName>
    </submittedName>
</protein>
<dbReference type="EMBL" id="LAZR01009129">
    <property type="protein sequence ID" value="KKM74516.1"/>
    <property type="molecule type" value="Genomic_DNA"/>
</dbReference>
<comment type="caution">
    <text evidence="1">The sequence shown here is derived from an EMBL/GenBank/DDBJ whole genome shotgun (WGS) entry which is preliminary data.</text>
</comment>
<proteinExistence type="predicted"/>
<sequence>MATHETKFGVGDIVESHGIPGIITAVFIRSGVSYEFSYICDGEPKSCCCEEVELELRSKRKVGFNKEH</sequence>
<evidence type="ECO:0000313" key="1">
    <source>
        <dbReference type="EMBL" id="KKM74516.1"/>
    </source>
</evidence>
<reference evidence="1" key="1">
    <citation type="journal article" date="2015" name="Nature">
        <title>Complex archaea that bridge the gap between prokaryotes and eukaryotes.</title>
        <authorList>
            <person name="Spang A."/>
            <person name="Saw J.H."/>
            <person name="Jorgensen S.L."/>
            <person name="Zaremba-Niedzwiedzka K."/>
            <person name="Martijn J."/>
            <person name="Lind A.E."/>
            <person name="van Eijk R."/>
            <person name="Schleper C."/>
            <person name="Guy L."/>
            <person name="Ettema T.J."/>
        </authorList>
    </citation>
    <scope>NUCLEOTIDE SEQUENCE</scope>
</reference>
<name>A0A0F9KIE0_9ZZZZ</name>